<dbReference type="InterPro" id="IPR050320">
    <property type="entry name" value="N5-glutamine_MTase"/>
</dbReference>
<dbReference type="InterPro" id="IPR007848">
    <property type="entry name" value="Small_mtfrase_dom"/>
</dbReference>
<dbReference type="GO" id="GO:0102559">
    <property type="term" value="F:peptide chain release factor N(5)-glutamine methyltransferase activity"/>
    <property type="evidence" value="ECO:0007669"/>
    <property type="project" value="UniProtKB-EC"/>
</dbReference>
<dbReference type="PROSITE" id="PS00092">
    <property type="entry name" value="N6_MTASE"/>
    <property type="match status" value="1"/>
</dbReference>
<dbReference type="EC" id="2.1.1.297" evidence="1"/>
<evidence type="ECO:0000256" key="2">
    <source>
        <dbReference type="ARBA" id="ARBA00022603"/>
    </source>
</evidence>
<dbReference type="PANTHER" id="PTHR18895:SF74">
    <property type="entry name" value="MTRF1L RELEASE FACTOR GLUTAMINE METHYLTRANSFERASE"/>
    <property type="match status" value="1"/>
</dbReference>
<evidence type="ECO:0000256" key="3">
    <source>
        <dbReference type="ARBA" id="ARBA00022679"/>
    </source>
</evidence>
<dbReference type="InterPro" id="IPR016024">
    <property type="entry name" value="ARM-type_fold"/>
</dbReference>
<keyword evidence="2" id="KW-0489">Methyltransferase</keyword>
<feature type="domain" description="Methyltransferase small" evidence="6">
    <location>
        <begin position="945"/>
        <end position="1041"/>
    </location>
</feature>
<evidence type="ECO:0000259" key="6">
    <source>
        <dbReference type="Pfam" id="PF05175"/>
    </source>
</evidence>
<accession>A0A7J6U5C4</accession>
<proteinExistence type="predicted"/>
<dbReference type="GO" id="GO:0003676">
    <property type="term" value="F:nucleic acid binding"/>
    <property type="evidence" value="ECO:0007669"/>
    <property type="project" value="InterPro"/>
</dbReference>
<dbReference type="AlphaFoldDB" id="A0A7J6U5C4"/>
<protein>
    <recommendedName>
        <fullName evidence="1">peptide chain release factor N(5)-glutamine methyltransferase</fullName>
        <ecNumber evidence="1">2.1.1.297</ecNumber>
    </recommendedName>
</protein>
<evidence type="ECO:0000256" key="1">
    <source>
        <dbReference type="ARBA" id="ARBA00012771"/>
    </source>
</evidence>
<dbReference type="Pfam" id="PF05175">
    <property type="entry name" value="MTS"/>
    <property type="match status" value="1"/>
</dbReference>
<evidence type="ECO:0000256" key="4">
    <source>
        <dbReference type="ARBA" id="ARBA00022691"/>
    </source>
</evidence>
<evidence type="ECO:0000313" key="7">
    <source>
        <dbReference type="EMBL" id="KAF4752914.1"/>
    </source>
</evidence>
<keyword evidence="3" id="KW-0808">Transferase</keyword>
<evidence type="ECO:0000256" key="5">
    <source>
        <dbReference type="ARBA" id="ARBA00048391"/>
    </source>
</evidence>
<dbReference type="InterPro" id="IPR029063">
    <property type="entry name" value="SAM-dependent_MTases_sf"/>
</dbReference>
<keyword evidence="4" id="KW-0949">S-adenosyl-L-methionine</keyword>
<dbReference type="NCBIfam" id="TIGR00536">
    <property type="entry name" value="hemK_fam"/>
    <property type="match status" value="1"/>
</dbReference>
<dbReference type="InterPro" id="IPR004556">
    <property type="entry name" value="HemK-like"/>
</dbReference>
<dbReference type="EMBL" id="JABANO010005777">
    <property type="protein sequence ID" value="KAF4752914.1"/>
    <property type="molecule type" value="Genomic_DNA"/>
</dbReference>
<dbReference type="GO" id="GO:0005739">
    <property type="term" value="C:mitochondrion"/>
    <property type="evidence" value="ECO:0007669"/>
    <property type="project" value="TreeGrafter"/>
</dbReference>
<gene>
    <name evidence="7" type="primary">HEATR1_2</name>
    <name evidence="7" type="ORF">FOZ63_008177</name>
</gene>
<dbReference type="CDD" id="cd02440">
    <property type="entry name" value="AdoMet_MTases"/>
    <property type="match status" value="1"/>
</dbReference>
<keyword evidence="8" id="KW-1185">Reference proteome</keyword>
<sequence length="1143" mass="124952">MVKPVVLRAAANKQQFSAALRICGAVKTVDLLRETLGQIKAPLEAPQIEQLKTIVKTIVGEGNSAAEVLDALVSAPQESARLPSSVICEIARGLDANGAALVLLLAADAPREDVEAWISGDVLPLDITAMTQALETARALFKGESTFVSTAAVQYHTVSTRVVSAVVLTLMNLGAPEGTPEQYASLLLALHSVTGNAKSKKAAQTRSRATEAAGALLLALDADRIIATLTALIKDPSKQPALFTQMADAIEESATGSWQQQYLSIPAPMQEECIDAVIERASREDAVMADSLWSVLRGLCSALSLAALKDRVTKLVGSSEPLASGELPLTNAQLCRATTILVKRMGASSLSYLSVLLPSLIAVLSVKGKDSAQLQPTAQCLFEITGACGQYFGPETKAVFRLCVSPEWELAPIGEALSESSKDLSHLLQMTAQRLARSQPVATMMESVKSLIIEACGPKHAVPSDKDIFRLQKLMSLLGYLFSRTSADIRVMSAIQDPLARLLSRVVAVVQSTHVVVPPARREVRWCDAEFGWGSEALAGLTVQALSEACLHMRLADVGAVIKTLGKAMKRGGWLSEDGQKAAQTAIWLALAAELCNRGGQEIGVAVLQLMSGEILEVFKKCNEQANASKKSSKKRKSGEEAAQESRPWWFDLMQEALNLVAAVSNVTAEVSSDGETFEAIIDAVANCSASAKYWPPAYTAEAQSALSLAVIATGKRCATDNQVKYLLSDLLRPCRMEPSAQVKLALLRAVTELWKAVGGPLLVGMSEVSVYAGELLEDENAEVERATRLMLAEVEAVSGESLLDKLHAYLRSFVYYYTYLKCGPLVVERRVSQMPRPSRWGARTQLWAFARGSHQRRIFPYCTGKSFLLAHRYTADQRKETLDEETACLRWLKESIRERRRLREAVRSRALRWTPYQYLVGHVDFLHLKDFRVRPPTLIPRPETELMVQRILESGPPARRLLLDLCSGSGVIGIALATEWGDSRVDLVDASERAMGLAWENAGRYGVDERLSFLVGTIGDQEFAENSYDMIVSNPPYIPTATIENLSRTVKNHEDILALDGGVRGMDIVRQVLDVASVALKPGGVLWMEVYAEAQQHRLVEEYITRYHATRLHLQEVVSDLRDMPRFVVMRKAEPDQAQRDR</sequence>
<dbReference type="Gene3D" id="3.40.50.150">
    <property type="entry name" value="Vaccinia Virus protein VP39"/>
    <property type="match status" value="1"/>
</dbReference>
<dbReference type="PANTHER" id="PTHR18895">
    <property type="entry name" value="HEMK METHYLTRANSFERASE"/>
    <property type="match status" value="1"/>
</dbReference>
<name>A0A7J6U5C4_PEROL</name>
<dbReference type="SUPFAM" id="SSF48371">
    <property type="entry name" value="ARM repeat"/>
    <property type="match status" value="1"/>
</dbReference>
<evidence type="ECO:0000313" key="8">
    <source>
        <dbReference type="Proteomes" id="UP000553632"/>
    </source>
</evidence>
<reference evidence="7 8" key="1">
    <citation type="submission" date="2020-04" db="EMBL/GenBank/DDBJ databases">
        <title>Perkinsus olseni comparative genomics.</title>
        <authorList>
            <person name="Bogema D.R."/>
        </authorList>
    </citation>
    <scope>NUCLEOTIDE SEQUENCE [LARGE SCALE GENOMIC DNA]</scope>
    <source>
        <strain evidence="7 8">ATCC PRA-207</strain>
    </source>
</reference>
<comment type="caution">
    <text evidence="7">The sequence shown here is derived from an EMBL/GenBank/DDBJ whole genome shotgun (WGS) entry which is preliminary data.</text>
</comment>
<dbReference type="GO" id="GO:0032259">
    <property type="term" value="P:methylation"/>
    <property type="evidence" value="ECO:0007669"/>
    <property type="project" value="UniProtKB-KW"/>
</dbReference>
<dbReference type="InterPro" id="IPR002052">
    <property type="entry name" value="DNA_methylase_N6_adenine_CS"/>
</dbReference>
<dbReference type="Proteomes" id="UP000553632">
    <property type="component" value="Unassembled WGS sequence"/>
</dbReference>
<comment type="catalytic activity">
    <reaction evidence="5">
        <text>L-glutaminyl-[peptide chain release factor] + S-adenosyl-L-methionine = N(5)-methyl-L-glutaminyl-[peptide chain release factor] + S-adenosyl-L-homocysteine + H(+)</text>
        <dbReference type="Rhea" id="RHEA:42896"/>
        <dbReference type="Rhea" id="RHEA-COMP:10271"/>
        <dbReference type="Rhea" id="RHEA-COMP:10272"/>
        <dbReference type="ChEBI" id="CHEBI:15378"/>
        <dbReference type="ChEBI" id="CHEBI:30011"/>
        <dbReference type="ChEBI" id="CHEBI:57856"/>
        <dbReference type="ChEBI" id="CHEBI:59789"/>
        <dbReference type="ChEBI" id="CHEBI:61891"/>
        <dbReference type="EC" id="2.1.1.297"/>
    </reaction>
</comment>
<organism evidence="7 8">
    <name type="scientific">Perkinsus olseni</name>
    <name type="common">Perkinsus atlanticus</name>
    <dbReference type="NCBI Taxonomy" id="32597"/>
    <lineage>
        <taxon>Eukaryota</taxon>
        <taxon>Sar</taxon>
        <taxon>Alveolata</taxon>
        <taxon>Perkinsozoa</taxon>
        <taxon>Perkinsea</taxon>
        <taxon>Perkinsida</taxon>
        <taxon>Perkinsidae</taxon>
        <taxon>Perkinsus</taxon>
    </lineage>
</organism>
<dbReference type="SUPFAM" id="SSF53335">
    <property type="entry name" value="S-adenosyl-L-methionine-dependent methyltransferases"/>
    <property type="match status" value="1"/>
</dbReference>